<dbReference type="Gene3D" id="1.20.1270.60">
    <property type="entry name" value="Arfaptin homology (AH) domain/BAR domain"/>
    <property type="match status" value="1"/>
</dbReference>
<comment type="caution">
    <text evidence="5">The sequence shown here is derived from an EMBL/GenBank/DDBJ whole genome shotgun (WGS) entry which is preliminary data.</text>
</comment>
<dbReference type="Proteomes" id="UP001211065">
    <property type="component" value="Unassembled WGS sequence"/>
</dbReference>
<organism evidence="5 6">
    <name type="scientific">Clydaea vesicula</name>
    <dbReference type="NCBI Taxonomy" id="447962"/>
    <lineage>
        <taxon>Eukaryota</taxon>
        <taxon>Fungi</taxon>
        <taxon>Fungi incertae sedis</taxon>
        <taxon>Chytridiomycota</taxon>
        <taxon>Chytridiomycota incertae sedis</taxon>
        <taxon>Chytridiomycetes</taxon>
        <taxon>Lobulomycetales</taxon>
        <taxon>Lobulomycetaceae</taxon>
        <taxon>Clydaea</taxon>
    </lineage>
</organism>
<keyword evidence="1" id="KW-0597">Phosphoprotein</keyword>
<dbReference type="InterPro" id="IPR046868">
    <property type="entry name" value="BAR_4"/>
</dbReference>
<proteinExistence type="predicted"/>
<dbReference type="InterPro" id="IPR011993">
    <property type="entry name" value="PH-like_dom_sf"/>
</dbReference>
<feature type="compositionally biased region" description="Basic and acidic residues" evidence="3">
    <location>
        <begin position="559"/>
        <end position="577"/>
    </location>
</feature>
<keyword evidence="6" id="KW-1185">Reference proteome</keyword>
<evidence type="ECO:0000256" key="3">
    <source>
        <dbReference type="SAM" id="MobiDB-lite"/>
    </source>
</evidence>
<feature type="compositionally biased region" description="Polar residues" evidence="3">
    <location>
        <begin position="526"/>
        <end position="537"/>
    </location>
</feature>
<feature type="compositionally biased region" description="Gly residues" evidence="3">
    <location>
        <begin position="483"/>
        <end position="492"/>
    </location>
</feature>
<dbReference type="SUPFAM" id="SSF103657">
    <property type="entry name" value="BAR/IMD domain-like"/>
    <property type="match status" value="1"/>
</dbReference>
<dbReference type="PROSITE" id="PS50003">
    <property type="entry name" value="PH_DOMAIN"/>
    <property type="match status" value="1"/>
</dbReference>
<dbReference type="Gene3D" id="2.30.29.30">
    <property type="entry name" value="Pleckstrin-homology domain (PH domain)/Phosphotyrosine-binding domain (PTB)"/>
    <property type="match status" value="1"/>
</dbReference>
<sequence length="577" mass="64964">MSLRRKSSTIRRSITLERNHSSIHDPTIKIILPESYILLRCAGWRSVLKSIIHTLKDMVKAERALAASHDKILKTNFQTKERELAFQQESWANKIISEIQISQAQISKSHSSLADSYENSLILPLRNIKIQVKKLIDEVTSSKQKREKERQKEKENLQFALKNLKTAVSLFNGNKENRGDFNFKKEDPWLLQFAFRAALETASKGQKKRKDQSTEELNNYVTFEEGILNQFKGIFSVLHKSSSLAHGSLRTSNFSNIADVVSSIDPKKEWASFVKQYNDFPKNSEPSLESVDNTELLNDPLLKLVKQGKLQRPKALLKGWKDCHYVLTPAGFLYEFEASLDWDSLQKAPTFSTSIPLAPITLEPSLNDDGKEKEDEFLLTELVNKKFSGNDFKVYSFKAASASDGEAWMDKLSKYCKMIPQEGPLLPSNGSIRSLSRRGSLRSISSRKSTGSRKFGLFRSNSKSSIASGKTVETKNDDEKKGWFGGILSGGNDGEEKPDTESGIKRKGSLKKDKGKGKAVEDSKGVSFSPSTVNDDQAPTPPEKNKKKFNIKNPFNKKNKAEKIVITKLDDGKKIEE</sequence>
<evidence type="ECO:0000256" key="2">
    <source>
        <dbReference type="SAM" id="Coils"/>
    </source>
</evidence>
<reference evidence="5" key="1">
    <citation type="submission" date="2020-05" db="EMBL/GenBank/DDBJ databases">
        <title>Phylogenomic resolution of chytrid fungi.</title>
        <authorList>
            <person name="Stajich J.E."/>
            <person name="Amses K."/>
            <person name="Simmons R."/>
            <person name="Seto K."/>
            <person name="Myers J."/>
            <person name="Bonds A."/>
            <person name="Quandt C.A."/>
            <person name="Barry K."/>
            <person name="Liu P."/>
            <person name="Grigoriev I."/>
            <person name="Longcore J.E."/>
            <person name="James T.Y."/>
        </authorList>
    </citation>
    <scope>NUCLEOTIDE SEQUENCE</scope>
    <source>
        <strain evidence="5">JEL0476</strain>
    </source>
</reference>
<dbReference type="AlphaFoldDB" id="A0AAD5XWB4"/>
<dbReference type="InterPro" id="IPR046869">
    <property type="entry name" value="SLM1/RGC1-like_PH"/>
</dbReference>
<protein>
    <recommendedName>
        <fullName evidence="4">PH domain-containing protein</fullName>
    </recommendedName>
</protein>
<feature type="region of interest" description="Disordered" evidence="3">
    <location>
        <begin position="427"/>
        <end position="577"/>
    </location>
</feature>
<keyword evidence="2" id="KW-0175">Coiled coil</keyword>
<dbReference type="PANTHER" id="PTHR31941">
    <property type="entry name" value="CYTOSKELETAL SIGNALING PROTEIN SLM1"/>
    <property type="match status" value="1"/>
</dbReference>
<accession>A0AAD5XWB4</accession>
<name>A0AAD5XWB4_9FUNG</name>
<dbReference type="InterPro" id="IPR001849">
    <property type="entry name" value="PH_domain"/>
</dbReference>
<feature type="compositionally biased region" description="Polar residues" evidence="3">
    <location>
        <begin position="459"/>
        <end position="468"/>
    </location>
</feature>
<dbReference type="SMART" id="SM00233">
    <property type="entry name" value="PH"/>
    <property type="match status" value="1"/>
</dbReference>
<evidence type="ECO:0000313" key="6">
    <source>
        <dbReference type="Proteomes" id="UP001211065"/>
    </source>
</evidence>
<dbReference type="EMBL" id="JADGJW010000227">
    <property type="protein sequence ID" value="KAJ3221489.1"/>
    <property type="molecule type" value="Genomic_DNA"/>
</dbReference>
<feature type="domain" description="PH" evidence="4">
    <location>
        <begin position="303"/>
        <end position="417"/>
    </location>
</feature>
<dbReference type="InterPro" id="IPR027267">
    <property type="entry name" value="AH/BAR_dom_sf"/>
</dbReference>
<dbReference type="PANTHER" id="PTHR31941:SF1">
    <property type="entry name" value="CYTOSKELETAL SIGNALING PROTEIN SLM1"/>
    <property type="match status" value="1"/>
</dbReference>
<feature type="compositionally biased region" description="Low complexity" evidence="3">
    <location>
        <begin position="441"/>
        <end position="454"/>
    </location>
</feature>
<feature type="compositionally biased region" description="Basic residues" evidence="3">
    <location>
        <begin position="545"/>
        <end position="558"/>
    </location>
</feature>
<dbReference type="Pfam" id="PF20399">
    <property type="entry name" value="PH_20"/>
    <property type="match status" value="1"/>
</dbReference>
<evidence type="ECO:0000256" key="1">
    <source>
        <dbReference type="ARBA" id="ARBA00022553"/>
    </source>
</evidence>
<feature type="compositionally biased region" description="Basic and acidic residues" evidence="3">
    <location>
        <begin position="494"/>
        <end position="524"/>
    </location>
</feature>
<feature type="coiled-coil region" evidence="2">
    <location>
        <begin position="125"/>
        <end position="163"/>
    </location>
</feature>
<evidence type="ECO:0000259" key="4">
    <source>
        <dbReference type="PROSITE" id="PS50003"/>
    </source>
</evidence>
<gene>
    <name evidence="5" type="ORF">HK099_003467</name>
</gene>
<evidence type="ECO:0000313" key="5">
    <source>
        <dbReference type="EMBL" id="KAJ3221489.1"/>
    </source>
</evidence>
<dbReference type="SUPFAM" id="SSF50729">
    <property type="entry name" value="PH domain-like"/>
    <property type="match status" value="1"/>
</dbReference>
<dbReference type="Pfam" id="PF20400">
    <property type="entry name" value="BAR_4"/>
    <property type="match status" value="1"/>
</dbReference>
<feature type="compositionally biased region" description="Basic and acidic residues" evidence="3">
    <location>
        <begin position="472"/>
        <end position="482"/>
    </location>
</feature>